<organism evidence="1 2">
    <name type="scientific">Mycena sanguinolenta</name>
    <dbReference type="NCBI Taxonomy" id="230812"/>
    <lineage>
        <taxon>Eukaryota</taxon>
        <taxon>Fungi</taxon>
        <taxon>Dikarya</taxon>
        <taxon>Basidiomycota</taxon>
        <taxon>Agaricomycotina</taxon>
        <taxon>Agaricomycetes</taxon>
        <taxon>Agaricomycetidae</taxon>
        <taxon>Agaricales</taxon>
        <taxon>Marasmiineae</taxon>
        <taxon>Mycenaceae</taxon>
        <taxon>Mycena</taxon>
    </lineage>
</organism>
<proteinExistence type="predicted"/>
<sequence>MCSFRCWQFFTQRRSRTTPLPVNSSVGDDELGRPIPEIRFRLNAAQFFTRRRSRTTPLPVNSLAGDDELGRPIPEKKFRPNTAQFFTRRRSRTTPLPVNLSAGDDKLEGLGENFRPDGGTAETANDKLILEGKPPPTCTQTAGTVTNMLVFSLKTLSTISGSIPVAGAFGGIIDALLIVVGQVQQTSANEQSFVQLAARIDRLRPIVTKMAESDPEKSKGIIEKLQKELAWMTEQLNAAKAKGKLNQFFNSTDNSAILQNHNMVLDQMIADSTFLTVHEVAKSLRDLEVGSDAEIDLCPAHIRVTELENATAQPRDHRWEYIVAVRGAAGTLVARVAKEEVPKFTWTLVSTCKSATFLGERVAWAELVSK</sequence>
<gene>
    <name evidence="1" type="ORF">MSAN_02433300</name>
</gene>
<evidence type="ECO:0000313" key="2">
    <source>
        <dbReference type="Proteomes" id="UP000623467"/>
    </source>
</evidence>
<dbReference type="Proteomes" id="UP000623467">
    <property type="component" value="Unassembled WGS sequence"/>
</dbReference>
<reference evidence="1" key="1">
    <citation type="submission" date="2020-05" db="EMBL/GenBank/DDBJ databases">
        <title>Mycena genomes resolve the evolution of fungal bioluminescence.</title>
        <authorList>
            <person name="Tsai I.J."/>
        </authorList>
    </citation>
    <scope>NUCLEOTIDE SEQUENCE</scope>
    <source>
        <strain evidence="1">160909Yilan</strain>
    </source>
</reference>
<dbReference type="EMBL" id="JACAZH010000059">
    <property type="protein sequence ID" value="KAF7332818.1"/>
    <property type="molecule type" value="Genomic_DNA"/>
</dbReference>
<dbReference type="AlphaFoldDB" id="A0A8H7CER7"/>
<keyword evidence="2" id="KW-1185">Reference proteome</keyword>
<name>A0A8H7CER7_9AGAR</name>
<protein>
    <submittedName>
        <fullName evidence="1">Uncharacterized protein</fullName>
    </submittedName>
</protein>
<evidence type="ECO:0000313" key="1">
    <source>
        <dbReference type="EMBL" id="KAF7332818.1"/>
    </source>
</evidence>
<comment type="caution">
    <text evidence="1">The sequence shown here is derived from an EMBL/GenBank/DDBJ whole genome shotgun (WGS) entry which is preliminary data.</text>
</comment>
<accession>A0A8H7CER7</accession>
<dbReference type="OrthoDB" id="3069255at2759"/>